<evidence type="ECO:0000313" key="4">
    <source>
        <dbReference type="Proteomes" id="UP000236990"/>
    </source>
</evidence>
<dbReference type="AlphaFoldDB" id="A0A2S3U665"/>
<accession>A0A2S3U665</accession>
<dbReference type="PANTHER" id="PTHR33799:SF1">
    <property type="entry name" value="PTS SYSTEM MANNOSE-SPECIFIC EIIAB COMPONENT-RELATED"/>
    <property type="match status" value="1"/>
</dbReference>
<dbReference type="Proteomes" id="UP000236990">
    <property type="component" value="Unassembled WGS sequence"/>
</dbReference>
<evidence type="ECO:0000313" key="3">
    <source>
        <dbReference type="EMBL" id="POD85152.1"/>
    </source>
</evidence>
<keyword evidence="1 3" id="KW-0808">Transferase</keyword>
<name>A0A2S3U665_LACPN</name>
<organism evidence="3 4">
    <name type="scientific">Lactiplantibacillus plantarum subsp. plantarum</name>
    <dbReference type="NCBI Taxonomy" id="337330"/>
    <lineage>
        <taxon>Bacteria</taxon>
        <taxon>Bacillati</taxon>
        <taxon>Bacillota</taxon>
        <taxon>Bacilli</taxon>
        <taxon>Lactobacillales</taxon>
        <taxon>Lactobacillaceae</taxon>
        <taxon>Lactiplantibacillus</taxon>
    </lineage>
</organism>
<proteinExistence type="predicted"/>
<dbReference type="EMBL" id="NKCZ01000097">
    <property type="protein sequence ID" value="POD85152.1"/>
    <property type="molecule type" value="Genomic_DNA"/>
</dbReference>
<dbReference type="InterPro" id="IPR036662">
    <property type="entry name" value="PTS_EIIA_man-typ_sf"/>
</dbReference>
<evidence type="ECO:0000256" key="1">
    <source>
        <dbReference type="ARBA" id="ARBA00022679"/>
    </source>
</evidence>
<protein>
    <submittedName>
        <fullName evidence="3">Protein-N(Pi)-phosphohistidine--sugar phosphotransferase</fullName>
        <ecNumber evidence="3">2.7.1.191</ecNumber>
    </submittedName>
</protein>
<dbReference type="Gene3D" id="3.40.50.510">
    <property type="entry name" value="Phosphotransferase system, mannose-type IIA component"/>
    <property type="match status" value="1"/>
</dbReference>
<dbReference type="SMR" id="A0A2S3U665"/>
<dbReference type="EC" id="2.7.1.191" evidence="3"/>
<dbReference type="InterPro" id="IPR004701">
    <property type="entry name" value="PTS_EIIA_man-typ"/>
</dbReference>
<dbReference type="InterPro" id="IPR051471">
    <property type="entry name" value="Bacterial_PTS_sugar_comp"/>
</dbReference>
<evidence type="ECO:0000259" key="2">
    <source>
        <dbReference type="PROSITE" id="PS51096"/>
    </source>
</evidence>
<dbReference type="GO" id="GO:0009401">
    <property type="term" value="P:phosphoenolpyruvate-dependent sugar phosphotransferase system"/>
    <property type="evidence" value="ECO:0007669"/>
    <property type="project" value="InterPro"/>
</dbReference>
<dbReference type="SUPFAM" id="SSF53062">
    <property type="entry name" value="PTS system fructose IIA component-like"/>
    <property type="match status" value="1"/>
</dbReference>
<dbReference type="RefSeq" id="WP_011101864.1">
    <property type="nucleotide sequence ID" value="NZ_CP021528.1"/>
</dbReference>
<dbReference type="GeneID" id="77215881"/>
<dbReference type="GO" id="GO:0016020">
    <property type="term" value="C:membrane"/>
    <property type="evidence" value="ECO:0007669"/>
    <property type="project" value="InterPro"/>
</dbReference>
<dbReference type="GO" id="GO:0016740">
    <property type="term" value="F:transferase activity"/>
    <property type="evidence" value="ECO:0007669"/>
    <property type="project" value="UniProtKB-KW"/>
</dbReference>
<gene>
    <name evidence="3" type="primary">agaF</name>
    <name evidence="3" type="ORF">S101258_01463</name>
</gene>
<dbReference type="PROSITE" id="PS51096">
    <property type="entry name" value="PTS_EIIA_TYPE_4"/>
    <property type="match status" value="1"/>
</dbReference>
<comment type="caution">
    <text evidence="3">The sequence shown here is derived from an EMBL/GenBank/DDBJ whole genome shotgun (WGS) entry which is preliminary data.</text>
</comment>
<sequence>MKIIVSGHGNYASGLQSTIHLLAGDIANIEYIDFTDNMDDIQLSERFQRAVIGENNVVFMCDLLGGTPFKEAVKLSQVSEKDIAVTSGCNVGALLEVGFELTTYSAPAKKLAEKLVKISQVQTKVFHHQAIQVDDGVEGI</sequence>
<feature type="domain" description="PTS EIIA type-4" evidence="2">
    <location>
        <begin position="1"/>
        <end position="140"/>
    </location>
</feature>
<dbReference type="PANTHER" id="PTHR33799">
    <property type="entry name" value="PTS PERMEASE-RELATED-RELATED"/>
    <property type="match status" value="1"/>
</dbReference>
<dbReference type="Pfam" id="PF03610">
    <property type="entry name" value="EIIA-man"/>
    <property type="match status" value="1"/>
</dbReference>
<reference evidence="3 4" key="1">
    <citation type="submission" date="2017-06" db="EMBL/GenBank/DDBJ databases">
        <title>Genome sequence of Lactobacillus plantarum subsp. plantarum strain SRCM101258.</title>
        <authorList>
            <person name="Cho S.H."/>
        </authorList>
    </citation>
    <scope>NUCLEOTIDE SEQUENCE [LARGE SCALE GENOMIC DNA]</scope>
    <source>
        <strain evidence="3 4">SRCM101258</strain>
    </source>
</reference>